<proteinExistence type="predicted"/>
<sequence length="69" mass="8592">MRLKLEETDDIENELLESGLNLMDHNRRRRLQRTRLVKKDLVDNEETIRKLMQMSYYFVIYDMTIHEQY</sequence>
<dbReference type="HOGENOM" id="CLU_2766120_0_0_2"/>
<dbReference type="GeneID" id="8983252"/>
<name>D5EBP2_METMS</name>
<dbReference type="OrthoDB" id="121551at2157"/>
<reference evidence="1 2" key="1">
    <citation type="submission" date="2010-03" db="EMBL/GenBank/DDBJ databases">
        <title>The complete genome of Methanohalophilus mahii DSM 5219.</title>
        <authorList>
            <consortium name="US DOE Joint Genome Institute (JGI-PGF)"/>
            <person name="Lucas S."/>
            <person name="Copeland A."/>
            <person name="Lapidus A."/>
            <person name="Glavina del Rio T."/>
            <person name="Dalin E."/>
            <person name="Tice H."/>
            <person name="Bruce D."/>
            <person name="Goodwin L."/>
            <person name="Pitluck S."/>
            <person name="Kyrpides N."/>
            <person name="Mavromatis K."/>
            <person name="Ivanova N."/>
            <person name="Lykidis A."/>
            <person name="Saunders E."/>
            <person name="Brettin T."/>
            <person name="Detter J.C."/>
            <person name="Han C."/>
            <person name="Land M."/>
            <person name="Hauser L."/>
            <person name="Markowitz V."/>
            <person name="Cheng J.-F."/>
            <person name="Hugenholtz P."/>
            <person name="Woyke T."/>
            <person name="Wu D."/>
            <person name="Spring S."/>
            <person name="Schneider S."/>
            <person name="Schroeder M."/>
            <person name="Klenk H.-P."/>
            <person name="Eisen J.A."/>
        </authorList>
    </citation>
    <scope>NUCLEOTIDE SEQUENCE [LARGE SCALE GENOMIC DNA]</scope>
    <source>
        <strain evidence="2">ATCC 35705 / DSM 5219 / SLP</strain>
    </source>
</reference>
<gene>
    <name evidence="1" type="ordered locus">Mmah_1085</name>
</gene>
<organism evidence="1 2">
    <name type="scientific">Methanohalophilus mahii (strain ATCC 35705 / DSM 5219 / SLP)</name>
    <dbReference type="NCBI Taxonomy" id="547558"/>
    <lineage>
        <taxon>Archaea</taxon>
        <taxon>Methanobacteriati</taxon>
        <taxon>Methanobacteriota</taxon>
        <taxon>Stenosarchaea group</taxon>
        <taxon>Methanomicrobia</taxon>
        <taxon>Methanosarcinales</taxon>
        <taxon>Methanosarcinaceae</taxon>
        <taxon>Methanohalophilus</taxon>
    </lineage>
</organism>
<accession>D5EBP2</accession>
<evidence type="ECO:0000313" key="1">
    <source>
        <dbReference type="EMBL" id="ADE36593.1"/>
    </source>
</evidence>
<dbReference type="AlphaFoldDB" id="D5EBP2"/>
<dbReference type="EMBL" id="CP001994">
    <property type="protein sequence ID" value="ADE36593.1"/>
    <property type="molecule type" value="Genomic_DNA"/>
</dbReference>
<dbReference type="Proteomes" id="UP000001059">
    <property type="component" value="Chromosome"/>
</dbReference>
<dbReference type="KEGG" id="mmh:Mmah_1085"/>
<protein>
    <submittedName>
        <fullName evidence="1">Uncharacterized protein</fullName>
    </submittedName>
</protein>
<dbReference type="RefSeq" id="WP_013037536.1">
    <property type="nucleotide sequence ID" value="NC_014002.1"/>
</dbReference>
<keyword evidence="2" id="KW-1185">Reference proteome</keyword>
<evidence type="ECO:0000313" key="2">
    <source>
        <dbReference type="Proteomes" id="UP000001059"/>
    </source>
</evidence>